<keyword evidence="13" id="KW-0472">Membrane</keyword>
<evidence type="ECO:0000313" key="18">
    <source>
        <dbReference type="Proteomes" id="UP000783796"/>
    </source>
</evidence>
<dbReference type="SUPFAM" id="SSF55874">
    <property type="entry name" value="ATPase domain of HSP90 chaperone/DNA topoisomerase II/histidine kinase"/>
    <property type="match status" value="1"/>
</dbReference>
<dbReference type="SUPFAM" id="SSF52172">
    <property type="entry name" value="CheY-like"/>
    <property type="match status" value="1"/>
</dbReference>
<dbReference type="PANTHER" id="PTHR43547">
    <property type="entry name" value="TWO-COMPONENT HISTIDINE KINASE"/>
    <property type="match status" value="1"/>
</dbReference>
<evidence type="ECO:0000256" key="4">
    <source>
        <dbReference type="ARBA" id="ARBA00022679"/>
    </source>
</evidence>
<dbReference type="Pfam" id="PF07495">
    <property type="entry name" value="Y_Y_Y"/>
    <property type="match status" value="1"/>
</dbReference>
<evidence type="ECO:0000259" key="15">
    <source>
        <dbReference type="PROSITE" id="PS50109"/>
    </source>
</evidence>
<keyword evidence="3 12" id="KW-0597">Phosphoprotein</keyword>
<dbReference type="Gene3D" id="1.10.10.60">
    <property type="entry name" value="Homeodomain-like"/>
    <property type="match status" value="1"/>
</dbReference>
<evidence type="ECO:0000256" key="5">
    <source>
        <dbReference type="ARBA" id="ARBA00022741"/>
    </source>
</evidence>
<dbReference type="InterPro" id="IPR036097">
    <property type="entry name" value="HisK_dim/P_sf"/>
</dbReference>
<comment type="caution">
    <text evidence="17">The sequence shown here is derived from an EMBL/GenBank/DDBJ whole genome shotgun (WGS) entry which is preliminary data.</text>
</comment>
<proteinExistence type="predicted"/>
<gene>
    <name evidence="17" type="ORF">H9777_13765</name>
</gene>
<protein>
    <recommendedName>
        <fullName evidence="2">histidine kinase</fullName>
        <ecNumber evidence="2">2.7.13.3</ecNumber>
    </recommendedName>
</protein>
<dbReference type="InterPro" id="IPR003594">
    <property type="entry name" value="HATPase_dom"/>
</dbReference>
<dbReference type="SUPFAM" id="SSF63829">
    <property type="entry name" value="Calcium-dependent phosphotriesterase"/>
    <property type="match status" value="2"/>
</dbReference>
<keyword evidence="8" id="KW-0902">Two-component regulatory system</keyword>
<dbReference type="InterPro" id="IPR011044">
    <property type="entry name" value="Quino_amine_DH_bsu"/>
</dbReference>
<feature type="domain" description="Histidine kinase" evidence="15">
    <location>
        <begin position="815"/>
        <end position="1032"/>
    </location>
</feature>
<comment type="catalytic activity">
    <reaction evidence="1">
        <text>ATP + protein L-histidine = ADP + protein N-phospho-L-histidine.</text>
        <dbReference type="EC" id="2.7.13.3"/>
    </reaction>
</comment>
<dbReference type="SMART" id="SM00448">
    <property type="entry name" value="REC"/>
    <property type="match status" value="1"/>
</dbReference>
<sequence length="1347" mass="153103">MLYRLILTFIILFSCLSDSYSQIYKYIDMKDGLSSRRVLSICQGSQGYMWILTHKGIDRFDGKNFKHYQLKKDGNIVNFYPNLNILSTDGKNRLWETGKDGYVFRYDGMRDSFSMVFDMKKAYPQYSDRPVSAVCIAHDEILMACENDIVIYNTDKDSEACIKRVIDEDISYITEAGNDGEYFLASKKQIYKISVGNDRTTAQRAVIIDGLGPTDYIYYHRDTEYLVINTLTDGLYVYDTAGEELFSVGKILTDVSINTIKPYGGSGCEVLIATDGDGVYRLNLKDRTFGKFLTEDYSRLNRMNGNIIKDLCIDHDGRIWNVIYPTGITVYTGKYQPYEWIRHSKDNGNSLVDNRINAIMTDSEGDVWYATSNGISRHDRSTGKWTNYLSAFTEDSENDNHIFTSLCEYRPGEILAGGYMSGIYRISKKTGRTEYAIRLAAGDGETPDKYVRSIIRDSDNVVWGGGFRSLRAYSGKNNHTRIYPSAYPITCIREKDRTSLWVGTINGLYVFNKKDERLVKFMTEKETGCINSVYTTGDGKYTLAGTYGNGLLMIDNGTGSVRHYTTTNCSLITNNIYSITENRHGDIILGTENGISLFNMKDSLFTNWTGEQGLAAYNFNQGAAVNTGRGEIILGSNEGAIVLADSMRLPGRFSSHMVLDNLSIMYRPVYPGEKDSPLRKHINETSLLELDYDQNTFSINVSSVNYDNPSNIYYTWKLEGFFDEWSTPSEDGMIRYTNISPGEYRLRIRAILQENNQLLEERSIGIVIDSPLWSTPWAIMLYVVFVGGAAFSLYRYKMIKKDRRISQEKINFFIHTAHDIRTPLTLIKAPLGEILKNEKLSEEGMMNINLALQNTENLSELADKLMNFQKEELYTQQANVRKYELNAYLKEYLGQFGNYARQQGVTLEYKSGFDCLEVWIDRNKMDSILRNLISNALKYTPRGGTVSVSASHNRKNWNIDISDTGIGIPKKDQKKLFRYMFRGRNATNQLITGSGIGMLLTWRLIQNHEGRITFTSEENTGTRFHLSFPTDSRKYIHHDEYVTEIQDVPAQDGWAYTIASQDEVLNGNIQVTEKSAPENAPHVLIVEDNDVLRKFLVQSLADTYRISEAENGKEALDIIRKVQPDLIISDVMMPVMNGHELCRAVKGNMATSHIPFIMLTALGEKKDIIDGLKTKADLYIVKPFDMTLLKANISNVLENRDLVRKRLQELIVSLPVRSEDIPENDKSSEDEDIPQMVSSLDEEFIRKVTGLIKDGLGTGLNVDTLCAAVNMSRTSFYNKIKALTGEPPAELIRNIRMKEAAILLRTQKYTVSEVSDKLGFADPKYFADTFKKYYGVPPRDYMKSINN</sequence>
<evidence type="ECO:0000256" key="8">
    <source>
        <dbReference type="ARBA" id="ARBA00023012"/>
    </source>
</evidence>
<dbReference type="SUPFAM" id="SSF50969">
    <property type="entry name" value="YVTN repeat-like/Quinoprotein amine dehydrogenase"/>
    <property type="match status" value="1"/>
</dbReference>
<dbReference type="SMART" id="SM00388">
    <property type="entry name" value="HisKA"/>
    <property type="match status" value="1"/>
</dbReference>
<dbReference type="Pfam" id="PF02518">
    <property type="entry name" value="HATPase_c"/>
    <property type="match status" value="1"/>
</dbReference>
<dbReference type="CDD" id="cd00082">
    <property type="entry name" value="HisKA"/>
    <property type="match status" value="1"/>
</dbReference>
<dbReference type="FunFam" id="3.30.565.10:FF:000037">
    <property type="entry name" value="Hybrid sensor histidine kinase/response regulator"/>
    <property type="match status" value="1"/>
</dbReference>
<dbReference type="InterPro" id="IPR018062">
    <property type="entry name" value="HTH_AraC-typ_CS"/>
</dbReference>
<evidence type="ECO:0000256" key="7">
    <source>
        <dbReference type="ARBA" id="ARBA00022840"/>
    </source>
</evidence>
<evidence type="ECO:0000256" key="11">
    <source>
        <dbReference type="ARBA" id="ARBA00023163"/>
    </source>
</evidence>
<evidence type="ECO:0000259" key="16">
    <source>
        <dbReference type="PROSITE" id="PS50110"/>
    </source>
</evidence>
<dbReference type="PROSITE" id="PS50110">
    <property type="entry name" value="RESPONSE_REGULATORY"/>
    <property type="match status" value="1"/>
</dbReference>
<dbReference type="Pfam" id="PF00072">
    <property type="entry name" value="Response_reg"/>
    <property type="match status" value="1"/>
</dbReference>
<dbReference type="PANTHER" id="PTHR43547:SF2">
    <property type="entry name" value="HYBRID SIGNAL TRANSDUCTION HISTIDINE KINASE C"/>
    <property type="match status" value="1"/>
</dbReference>
<evidence type="ECO:0000256" key="10">
    <source>
        <dbReference type="ARBA" id="ARBA00023125"/>
    </source>
</evidence>
<feature type="domain" description="Response regulatory" evidence="16">
    <location>
        <begin position="1082"/>
        <end position="1197"/>
    </location>
</feature>
<evidence type="ECO:0000256" key="9">
    <source>
        <dbReference type="ARBA" id="ARBA00023015"/>
    </source>
</evidence>
<dbReference type="FunFam" id="2.60.40.10:FF:000791">
    <property type="entry name" value="Two-component system sensor histidine kinase/response regulator"/>
    <property type="match status" value="1"/>
</dbReference>
<organism evidence="17 18">
    <name type="scientific">Candidatus Phocaeicola faecigallinarum</name>
    <dbReference type="NCBI Taxonomy" id="2838732"/>
    <lineage>
        <taxon>Bacteria</taxon>
        <taxon>Pseudomonadati</taxon>
        <taxon>Bacteroidota</taxon>
        <taxon>Bacteroidia</taxon>
        <taxon>Bacteroidales</taxon>
        <taxon>Bacteroidaceae</taxon>
        <taxon>Phocaeicola</taxon>
    </lineage>
</organism>
<dbReference type="InterPro" id="IPR036890">
    <property type="entry name" value="HATPase_C_sf"/>
</dbReference>
<dbReference type="InterPro" id="IPR013783">
    <property type="entry name" value="Ig-like_fold"/>
</dbReference>
<dbReference type="PROSITE" id="PS01124">
    <property type="entry name" value="HTH_ARAC_FAMILY_2"/>
    <property type="match status" value="1"/>
</dbReference>
<dbReference type="InterPro" id="IPR004358">
    <property type="entry name" value="Sig_transdc_His_kin-like_C"/>
</dbReference>
<dbReference type="EC" id="2.7.13.3" evidence="2"/>
<reference evidence="17" key="1">
    <citation type="journal article" date="2021" name="PeerJ">
        <title>Extensive microbial diversity within the chicken gut microbiome revealed by metagenomics and culture.</title>
        <authorList>
            <person name="Gilroy R."/>
            <person name="Ravi A."/>
            <person name="Getino M."/>
            <person name="Pursley I."/>
            <person name="Horton D.L."/>
            <person name="Alikhan N.F."/>
            <person name="Baker D."/>
            <person name="Gharbi K."/>
            <person name="Hall N."/>
            <person name="Watson M."/>
            <person name="Adriaenssens E.M."/>
            <person name="Foster-Nyarko E."/>
            <person name="Jarju S."/>
            <person name="Secka A."/>
            <person name="Antonio M."/>
            <person name="Oren A."/>
            <person name="Chaudhuri R.R."/>
            <person name="La Ragione R."/>
            <person name="Hildebrand F."/>
            <person name="Pallen M.J."/>
        </authorList>
    </citation>
    <scope>NUCLEOTIDE SEQUENCE</scope>
    <source>
        <strain evidence="17">G4-2901</strain>
    </source>
</reference>
<dbReference type="Pfam" id="PF12833">
    <property type="entry name" value="HTH_18"/>
    <property type="match status" value="1"/>
</dbReference>
<dbReference type="Gene3D" id="2.60.40.10">
    <property type="entry name" value="Immunoglobulins"/>
    <property type="match status" value="1"/>
</dbReference>
<keyword evidence="9" id="KW-0805">Transcription regulation</keyword>
<keyword evidence="6" id="KW-0418">Kinase</keyword>
<dbReference type="SMART" id="SM00342">
    <property type="entry name" value="HTH_ARAC"/>
    <property type="match status" value="1"/>
</dbReference>
<dbReference type="InterPro" id="IPR003661">
    <property type="entry name" value="HisK_dim/P_dom"/>
</dbReference>
<dbReference type="Proteomes" id="UP000783796">
    <property type="component" value="Unassembled WGS sequence"/>
</dbReference>
<dbReference type="PROSITE" id="PS51257">
    <property type="entry name" value="PROKAR_LIPOPROTEIN"/>
    <property type="match status" value="1"/>
</dbReference>
<dbReference type="PROSITE" id="PS00041">
    <property type="entry name" value="HTH_ARAC_FAMILY_1"/>
    <property type="match status" value="1"/>
</dbReference>
<dbReference type="Gene3D" id="3.30.565.10">
    <property type="entry name" value="Histidine kinase-like ATPase, C-terminal domain"/>
    <property type="match status" value="1"/>
</dbReference>
<dbReference type="CDD" id="cd00075">
    <property type="entry name" value="HATPase"/>
    <property type="match status" value="1"/>
</dbReference>
<dbReference type="InterPro" id="IPR011006">
    <property type="entry name" value="CheY-like_superfamily"/>
</dbReference>
<dbReference type="PROSITE" id="PS50109">
    <property type="entry name" value="HIS_KIN"/>
    <property type="match status" value="1"/>
</dbReference>
<dbReference type="Gene3D" id="3.40.50.2300">
    <property type="match status" value="1"/>
</dbReference>
<dbReference type="GO" id="GO:0005524">
    <property type="term" value="F:ATP binding"/>
    <property type="evidence" value="ECO:0007669"/>
    <property type="project" value="UniProtKB-KW"/>
</dbReference>
<evidence type="ECO:0000259" key="14">
    <source>
        <dbReference type="PROSITE" id="PS01124"/>
    </source>
</evidence>
<evidence type="ECO:0000256" key="2">
    <source>
        <dbReference type="ARBA" id="ARBA00012438"/>
    </source>
</evidence>
<reference evidence="17" key="2">
    <citation type="submission" date="2021-04" db="EMBL/GenBank/DDBJ databases">
        <authorList>
            <person name="Gilroy R."/>
        </authorList>
    </citation>
    <scope>NUCLEOTIDE SEQUENCE</scope>
    <source>
        <strain evidence="17">G4-2901</strain>
    </source>
</reference>
<dbReference type="InterPro" id="IPR011110">
    <property type="entry name" value="Reg_prop"/>
</dbReference>
<keyword evidence="5" id="KW-0547">Nucleotide-binding</keyword>
<name>A0A948TEF6_9BACT</name>
<dbReference type="InterPro" id="IPR001789">
    <property type="entry name" value="Sig_transdc_resp-reg_receiver"/>
</dbReference>
<accession>A0A948TEF6</accession>
<feature type="modified residue" description="4-aspartylphosphate" evidence="12">
    <location>
        <position position="1130"/>
    </location>
</feature>
<keyword evidence="4" id="KW-0808">Transferase</keyword>
<dbReference type="Pfam" id="PF07494">
    <property type="entry name" value="Reg_prop"/>
    <property type="match status" value="1"/>
</dbReference>
<evidence type="ECO:0000256" key="6">
    <source>
        <dbReference type="ARBA" id="ARBA00022777"/>
    </source>
</evidence>
<dbReference type="InterPro" id="IPR018060">
    <property type="entry name" value="HTH_AraC"/>
</dbReference>
<dbReference type="SMART" id="SM00387">
    <property type="entry name" value="HATPase_c"/>
    <property type="match status" value="1"/>
</dbReference>
<dbReference type="GO" id="GO:0000155">
    <property type="term" value="F:phosphorelay sensor kinase activity"/>
    <property type="evidence" value="ECO:0007669"/>
    <property type="project" value="InterPro"/>
</dbReference>
<dbReference type="InterPro" id="IPR009057">
    <property type="entry name" value="Homeodomain-like_sf"/>
</dbReference>
<keyword evidence="13" id="KW-0812">Transmembrane</keyword>
<dbReference type="Gene3D" id="1.10.287.130">
    <property type="match status" value="1"/>
</dbReference>
<keyword evidence="11" id="KW-0804">Transcription</keyword>
<evidence type="ECO:0000256" key="12">
    <source>
        <dbReference type="PROSITE-ProRule" id="PRU00169"/>
    </source>
</evidence>
<feature type="domain" description="HTH araC/xylS-type" evidence="14">
    <location>
        <begin position="1246"/>
        <end position="1344"/>
    </location>
</feature>
<feature type="transmembrane region" description="Helical" evidence="13">
    <location>
        <begin position="777"/>
        <end position="796"/>
    </location>
</feature>
<dbReference type="InterPro" id="IPR011123">
    <property type="entry name" value="Y_Y_Y"/>
</dbReference>
<dbReference type="SUPFAM" id="SSF46689">
    <property type="entry name" value="Homeodomain-like"/>
    <property type="match status" value="1"/>
</dbReference>
<dbReference type="GO" id="GO:0043565">
    <property type="term" value="F:sequence-specific DNA binding"/>
    <property type="evidence" value="ECO:0007669"/>
    <property type="project" value="InterPro"/>
</dbReference>
<dbReference type="EMBL" id="JAHLFW010000111">
    <property type="protein sequence ID" value="MBU3839344.1"/>
    <property type="molecule type" value="Genomic_DNA"/>
</dbReference>
<keyword evidence="7" id="KW-0067">ATP-binding</keyword>
<dbReference type="GO" id="GO:0003700">
    <property type="term" value="F:DNA-binding transcription factor activity"/>
    <property type="evidence" value="ECO:0007669"/>
    <property type="project" value="InterPro"/>
</dbReference>
<keyword evidence="10" id="KW-0238">DNA-binding</keyword>
<evidence type="ECO:0000256" key="1">
    <source>
        <dbReference type="ARBA" id="ARBA00000085"/>
    </source>
</evidence>
<evidence type="ECO:0000256" key="3">
    <source>
        <dbReference type="ARBA" id="ARBA00022553"/>
    </source>
</evidence>
<evidence type="ECO:0000256" key="13">
    <source>
        <dbReference type="SAM" id="Phobius"/>
    </source>
</evidence>
<keyword evidence="13" id="KW-1133">Transmembrane helix</keyword>
<dbReference type="PRINTS" id="PR00344">
    <property type="entry name" value="BCTRLSENSOR"/>
</dbReference>
<evidence type="ECO:0000313" key="17">
    <source>
        <dbReference type="EMBL" id="MBU3839344.1"/>
    </source>
</evidence>
<dbReference type="InterPro" id="IPR005467">
    <property type="entry name" value="His_kinase_dom"/>
</dbReference>
<dbReference type="Gene3D" id="2.130.10.10">
    <property type="entry name" value="YVTN repeat-like/Quinoprotein amine dehydrogenase"/>
    <property type="match status" value="3"/>
</dbReference>
<dbReference type="InterPro" id="IPR015943">
    <property type="entry name" value="WD40/YVTN_repeat-like_dom_sf"/>
</dbReference>
<dbReference type="SUPFAM" id="SSF47384">
    <property type="entry name" value="Homodimeric domain of signal transducing histidine kinase"/>
    <property type="match status" value="1"/>
</dbReference>